<dbReference type="SMART" id="SM01040">
    <property type="entry name" value="Bro-N"/>
    <property type="match status" value="1"/>
</dbReference>
<proteinExistence type="predicted"/>
<organism evidence="2 3">
    <name type="scientific">Pseudomonas cuatrocienegasensis</name>
    <dbReference type="NCBI Taxonomy" id="543360"/>
    <lineage>
        <taxon>Bacteria</taxon>
        <taxon>Pseudomonadati</taxon>
        <taxon>Pseudomonadota</taxon>
        <taxon>Gammaproteobacteria</taxon>
        <taxon>Pseudomonadales</taxon>
        <taxon>Pseudomonadaceae</taxon>
        <taxon>Pseudomonas</taxon>
    </lineage>
</organism>
<dbReference type="Proteomes" id="UP000198512">
    <property type="component" value="Unassembled WGS sequence"/>
</dbReference>
<gene>
    <name evidence="2" type="ORF">SAMN05216600_104217</name>
</gene>
<comment type="caution">
    <text evidence="2">The sequence shown here is derived from an EMBL/GenBank/DDBJ whole genome shotgun (WGS) entry which is preliminary data.</text>
</comment>
<dbReference type="EMBL" id="FOFP01000004">
    <property type="protein sequence ID" value="SEQ24660.1"/>
    <property type="molecule type" value="Genomic_DNA"/>
</dbReference>
<evidence type="ECO:0000313" key="2">
    <source>
        <dbReference type="EMBL" id="SEQ24660.1"/>
    </source>
</evidence>
<feature type="domain" description="Bro-N" evidence="1">
    <location>
        <begin position="20"/>
        <end position="126"/>
    </location>
</feature>
<evidence type="ECO:0000313" key="3">
    <source>
        <dbReference type="Proteomes" id="UP000198512"/>
    </source>
</evidence>
<dbReference type="PROSITE" id="PS51750">
    <property type="entry name" value="BRO_N"/>
    <property type="match status" value="1"/>
</dbReference>
<sequence length="158" mass="18413">MPTHHNHPTRSPAIPDFSGEILIPHTFTRHKRQLRALLVEQQCWFCTRDLGRLIGQPHLEERAARTLDADQLLDAVVLSAHGQPEQVRLVSESGVYAVLIHYYHPENRCIRRWISGDLVPILRSDSPEDNRRPRRENRQGLSLLHWQGDAWIPYRPWG</sequence>
<evidence type="ECO:0000259" key="1">
    <source>
        <dbReference type="PROSITE" id="PS51750"/>
    </source>
</evidence>
<reference evidence="2 3" key="1">
    <citation type="submission" date="2016-10" db="EMBL/GenBank/DDBJ databases">
        <authorList>
            <person name="Varghese N."/>
            <person name="Submissions S."/>
        </authorList>
    </citation>
    <scope>NUCLEOTIDE SEQUENCE [LARGE SCALE GENOMIC DNA]</scope>
    <source>
        <strain evidence="2 3">CIP 109853</strain>
    </source>
</reference>
<protein>
    <submittedName>
        <fullName evidence="2">Prophage antirepressor</fullName>
    </submittedName>
</protein>
<name>A0ABY1B901_9PSED</name>
<dbReference type="RefSeq" id="WP_083251692.1">
    <property type="nucleotide sequence ID" value="NZ_FOFP01000004.1"/>
</dbReference>
<dbReference type="PANTHER" id="PTHR36180">
    <property type="entry name" value="DNA-BINDING PROTEIN-RELATED-RELATED"/>
    <property type="match status" value="1"/>
</dbReference>
<accession>A0ABY1B901</accession>
<keyword evidence="3" id="KW-1185">Reference proteome</keyword>
<dbReference type="PANTHER" id="PTHR36180:SF2">
    <property type="entry name" value="BRO FAMILY PROTEIN"/>
    <property type="match status" value="1"/>
</dbReference>
<dbReference type="InterPro" id="IPR003497">
    <property type="entry name" value="BRO_N_domain"/>
</dbReference>